<dbReference type="Pfam" id="PF14501">
    <property type="entry name" value="HATPase_c_5"/>
    <property type="match status" value="1"/>
</dbReference>
<keyword evidence="1" id="KW-0175">Coiled coil</keyword>
<feature type="transmembrane region" description="Helical" evidence="2">
    <location>
        <begin position="176"/>
        <end position="199"/>
    </location>
</feature>
<dbReference type="Gene3D" id="3.30.565.10">
    <property type="entry name" value="Histidine kinase-like ATPase, C-terminal domain"/>
    <property type="match status" value="1"/>
</dbReference>
<accession>A0AAW9JP20</accession>
<gene>
    <name evidence="4" type="ORF">RAK27_01495</name>
</gene>
<evidence type="ECO:0000259" key="3">
    <source>
        <dbReference type="Pfam" id="PF14501"/>
    </source>
</evidence>
<dbReference type="AlphaFoldDB" id="A0AAW9JP20"/>
<feature type="domain" description="Sensor histidine kinase NatK-like C-terminal" evidence="3">
    <location>
        <begin position="327"/>
        <end position="426"/>
    </location>
</feature>
<keyword evidence="2" id="KW-0812">Transmembrane</keyword>
<feature type="coiled-coil region" evidence="1">
    <location>
        <begin position="212"/>
        <end position="239"/>
    </location>
</feature>
<reference evidence="4" key="1">
    <citation type="submission" date="2023-08" db="EMBL/GenBank/DDBJ databases">
        <title>Genomic characterization of piscicolin 126 produced by Carnobacterium maltaromaticum CM22 strain isolated from salmon (Salmo salar).</title>
        <authorList>
            <person name="Gonzalez-Gragera E."/>
            <person name="Garcia-Lopez J.D."/>
            <person name="Teso-Perez C."/>
            <person name="Gimenez-Hernandez I."/>
            <person name="Peralta-Sanchez J.M."/>
            <person name="Valdivia E."/>
            <person name="Montalban-Lopez M."/>
            <person name="Martin-Platero A.M."/>
            <person name="Banos A."/>
            <person name="Martinez-Bueno M."/>
        </authorList>
    </citation>
    <scope>NUCLEOTIDE SEQUENCE</scope>
    <source>
        <strain evidence="4">CM22</strain>
    </source>
</reference>
<dbReference type="PANTHER" id="PTHR40448:SF1">
    <property type="entry name" value="TWO-COMPONENT SENSOR HISTIDINE KINASE"/>
    <property type="match status" value="1"/>
</dbReference>
<dbReference type="InterPro" id="IPR036890">
    <property type="entry name" value="HATPase_C_sf"/>
</dbReference>
<proteinExistence type="predicted"/>
<dbReference type="Proteomes" id="UP001290462">
    <property type="component" value="Unassembled WGS sequence"/>
</dbReference>
<sequence>MFDWITVDSFTYSFFAIFSYYFCFLYFELFNSLKKILILLLSFLVILIVHFNFDSIADLLCFGFFLIYEISQKKPPLNGLFITVVSLLIPRFCKNIISYIVWNTSINTLSAPIAYLIPYILFILLAIPILLVVRKLYVEIKLKNNYFLSLTIVLFIVYFILLMNQLFVYISYYNDFSGYAIFATVLVAIFVLSLQFFFYNEIVKKRIENIKKEEMIHAAEQFNLEVEKQNNEIKKFKHDYRNILLSLDYFIEQKEWGKLREYYEITIKESQKNLQKTNFTLSSINNLVNFELKSILQTKLLNVQENGIELNVTVIGEIEVENQYSLALVRGLGIILDNALEELETLNGGKLNILFTKEEEEVVIIISNSCSGTVENIRTLKTKGFSSKGMNRGLGLSNLQEIINENDFVLETSVKNNLFTQIIRIQERMK</sequence>
<keyword evidence="2" id="KW-1133">Transmembrane helix</keyword>
<dbReference type="InterPro" id="IPR032834">
    <property type="entry name" value="NatK-like_C"/>
</dbReference>
<name>A0AAW9JP20_CARML</name>
<dbReference type="GO" id="GO:0042802">
    <property type="term" value="F:identical protein binding"/>
    <property type="evidence" value="ECO:0007669"/>
    <property type="project" value="TreeGrafter"/>
</dbReference>
<protein>
    <submittedName>
        <fullName evidence="4">GHKL domain-containing protein</fullName>
    </submittedName>
</protein>
<feature type="transmembrane region" description="Helical" evidence="2">
    <location>
        <begin position="36"/>
        <end position="68"/>
    </location>
</feature>
<evidence type="ECO:0000256" key="2">
    <source>
        <dbReference type="SAM" id="Phobius"/>
    </source>
</evidence>
<feature type="transmembrane region" description="Helical" evidence="2">
    <location>
        <begin position="145"/>
        <end position="170"/>
    </location>
</feature>
<feature type="transmembrane region" description="Helical" evidence="2">
    <location>
        <begin position="113"/>
        <end position="133"/>
    </location>
</feature>
<keyword evidence="2" id="KW-0472">Membrane</keyword>
<feature type="transmembrane region" description="Helical" evidence="2">
    <location>
        <begin position="12"/>
        <end position="30"/>
    </location>
</feature>
<evidence type="ECO:0000313" key="4">
    <source>
        <dbReference type="EMBL" id="MDZ5757328.1"/>
    </source>
</evidence>
<dbReference type="SUPFAM" id="SSF55874">
    <property type="entry name" value="ATPase domain of HSP90 chaperone/DNA topoisomerase II/histidine kinase"/>
    <property type="match status" value="1"/>
</dbReference>
<organism evidence="4 5">
    <name type="scientific">Carnobacterium maltaromaticum</name>
    <name type="common">Carnobacterium piscicola</name>
    <dbReference type="NCBI Taxonomy" id="2751"/>
    <lineage>
        <taxon>Bacteria</taxon>
        <taxon>Bacillati</taxon>
        <taxon>Bacillota</taxon>
        <taxon>Bacilli</taxon>
        <taxon>Lactobacillales</taxon>
        <taxon>Carnobacteriaceae</taxon>
        <taxon>Carnobacterium</taxon>
    </lineage>
</organism>
<evidence type="ECO:0000256" key="1">
    <source>
        <dbReference type="SAM" id="Coils"/>
    </source>
</evidence>
<evidence type="ECO:0000313" key="5">
    <source>
        <dbReference type="Proteomes" id="UP001290462"/>
    </source>
</evidence>
<dbReference type="PANTHER" id="PTHR40448">
    <property type="entry name" value="TWO-COMPONENT SENSOR HISTIDINE KINASE"/>
    <property type="match status" value="1"/>
</dbReference>
<dbReference type="RefSeq" id="WP_015075652.1">
    <property type="nucleotide sequence ID" value="NZ_CP016844.1"/>
</dbReference>
<comment type="caution">
    <text evidence="4">The sequence shown here is derived from an EMBL/GenBank/DDBJ whole genome shotgun (WGS) entry which is preliminary data.</text>
</comment>
<dbReference type="EMBL" id="JAVBVO010000001">
    <property type="protein sequence ID" value="MDZ5757328.1"/>
    <property type="molecule type" value="Genomic_DNA"/>
</dbReference>